<dbReference type="AlphaFoldDB" id="A0AAW4FCW6"/>
<feature type="domain" description="RlpA-like protein double-psi beta-barrel" evidence="5">
    <location>
        <begin position="34"/>
        <end position="119"/>
    </location>
</feature>
<dbReference type="Proteomes" id="UP000744980">
    <property type="component" value="Unassembled WGS sequence"/>
</dbReference>
<evidence type="ECO:0000259" key="5">
    <source>
        <dbReference type="Pfam" id="PF03330"/>
    </source>
</evidence>
<dbReference type="Gene3D" id="2.40.40.10">
    <property type="entry name" value="RlpA-like domain"/>
    <property type="match status" value="1"/>
</dbReference>
<dbReference type="InterPro" id="IPR012997">
    <property type="entry name" value="RplA"/>
</dbReference>
<reference evidence="6 7" key="1">
    <citation type="submission" date="2020-01" db="EMBL/GenBank/DDBJ databases">
        <title>Draft genome assembly of Ensifer adhaerens T173.</title>
        <authorList>
            <person name="Craig J.E."/>
            <person name="Stinchcombe J.R."/>
        </authorList>
    </citation>
    <scope>NUCLEOTIDE SEQUENCE [LARGE SCALE GENOMIC DNA]</scope>
    <source>
        <strain evidence="6 7">T173</strain>
    </source>
</reference>
<dbReference type="GO" id="GO:0000270">
    <property type="term" value="P:peptidoglycan metabolic process"/>
    <property type="evidence" value="ECO:0007669"/>
    <property type="project" value="UniProtKB-UniRule"/>
</dbReference>
<gene>
    <name evidence="3" type="primary">rlpA</name>
    <name evidence="6" type="ORF">GFB56_04035</name>
</gene>
<dbReference type="PANTHER" id="PTHR34183:SF1">
    <property type="entry name" value="ENDOLYTIC PEPTIDOGLYCAN TRANSGLYCOSYLASE RLPA"/>
    <property type="match status" value="1"/>
</dbReference>
<comment type="caution">
    <text evidence="6">The sequence shown here is derived from an EMBL/GenBank/DDBJ whole genome shotgun (WGS) entry which is preliminary data.</text>
</comment>
<dbReference type="InterPro" id="IPR036908">
    <property type="entry name" value="RlpA-like_sf"/>
</dbReference>
<feature type="signal peptide" evidence="3">
    <location>
        <begin position="1"/>
        <end position="22"/>
    </location>
</feature>
<keyword evidence="2 3" id="KW-0961">Cell wall biogenesis/degradation</keyword>
<keyword evidence="1 3" id="KW-0456">Lyase</keyword>
<evidence type="ECO:0000256" key="2">
    <source>
        <dbReference type="ARBA" id="ARBA00023316"/>
    </source>
</evidence>
<comment type="function">
    <text evidence="3">Lytic transglycosylase with a strong preference for naked glycan strands that lack stem peptides.</text>
</comment>
<organism evidence="6 7">
    <name type="scientific">Ensifer canadensis</name>
    <dbReference type="NCBI Taxonomy" id="555315"/>
    <lineage>
        <taxon>Bacteria</taxon>
        <taxon>Pseudomonadati</taxon>
        <taxon>Pseudomonadota</taxon>
        <taxon>Alphaproteobacteria</taxon>
        <taxon>Hyphomicrobiales</taxon>
        <taxon>Rhizobiaceae</taxon>
        <taxon>Sinorhizobium/Ensifer group</taxon>
        <taxon>Ensifer</taxon>
    </lineage>
</organism>
<feature type="chain" id="PRO_5043071472" description="Endolytic peptidoglycan transglycosylase RlpA" evidence="3">
    <location>
        <begin position="23"/>
        <end position="124"/>
    </location>
</feature>
<accession>A0AAW4FCW6</accession>
<dbReference type="GO" id="GO:0071555">
    <property type="term" value="P:cell wall organization"/>
    <property type="evidence" value="ECO:0007669"/>
    <property type="project" value="UniProtKB-KW"/>
</dbReference>
<dbReference type="GO" id="GO:0008932">
    <property type="term" value="F:lytic endotransglycosylase activity"/>
    <property type="evidence" value="ECO:0007669"/>
    <property type="project" value="UniProtKB-UniRule"/>
</dbReference>
<dbReference type="InterPro" id="IPR009009">
    <property type="entry name" value="RlpA-like_DPBB"/>
</dbReference>
<dbReference type="EMBL" id="WXFA01000002">
    <property type="protein sequence ID" value="MBM3089984.1"/>
    <property type="molecule type" value="Genomic_DNA"/>
</dbReference>
<dbReference type="NCBIfam" id="TIGR00413">
    <property type="entry name" value="rlpA"/>
    <property type="match status" value="1"/>
</dbReference>
<dbReference type="PANTHER" id="PTHR34183">
    <property type="entry name" value="ENDOLYTIC PEPTIDOGLYCAN TRANSGLYCOSYLASE RLPA"/>
    <property type="match status" value="1"/>
</dbReference>
<protein>
    <recommendedName>
        <fullName evidence="3">Endolytic peptidoglycan transglycosylase RlpA</fullName>
        <ecNumber evidence="3">4.2.2.-</ecNumber>
    </recommendedName>
</protein>
<keyword evidence="7" id="KW-1185">Reference proteome</keyword>
<comment type="similarity">
    <text evidence="3 4">Belongs to the RlpA family.</text>
</comment>
<evidence type="ECO:0000256" key="4">
    <source>
        <dbReference type="RuleBase" id="RU003495"/>
    </source>
</evidence>
<sequence precursor="true">MTPAKIKTVAAAALFTAGIGLGSVSDSQAAGAGCGGASWYALTSKTASGERMNAARLTAAHRSLKFGTKVQVTNKRNGKSVIVRINDRGPFIRGRVIDLSKAAASQIGMISSGHASICYRVVNS</sequence>
<dbReference type="CDD" id="cd22268">
    <property type="entry name" value="DPBB_RlpA-like"/>
    <property type="match status" value="1"/>
</dbReference>
<proteinExistence type="inferred from homology"/>
<dbReference type="HAMAP" id="MF_02071">
    <property type="entry name" value="RlpA"/>
    <property type="match status" value="1"/>
</dbReference>
<dbReference type="InterPro" id="IPR034718">
    <property type="entry name" value="RlpA"/>
</dbReference>
<evidence type="ECO:0000313" key="6">
    <source>
        <dbReference type="EMBL" id="MBM3089984.1"/>
    </source>
</evidence>
<evidence type="ECO:0000256" key="1">
    <source>
        <dbReference type="ARBA" id="ARBA00023239"/>
    </source>
</evidence>
<dbReference type="RefSeq" id="WP_025425603.1">
    <property type="nucleotide sequence ID" value="NZ_CP083370.1"/>
</dbReference>
<evidence type="ECO:0000256" key="3">
    <source>
        <dbReference type="HAMAP-Rule" id="MF_02071"/>
    </source>
</evidence>
<evidence type="ECO:0000313" key="7">
    <source>
        <dbReference type="Proteomes" id="UP000744980"/>
    </source>
</evidence>
<dbReference type="Pfam" id="PF03330">
    <property type="entry name" value="DPBB_1"/>
    <property type="match status" value="1"/>
</dbReference>
<dbReference type="EC" id="4.2.2.-" evidence="3"/>
<name>A0AAW4FCW6_9HYPH</name>
<dbReference type="SUPFAM" id="SSF50685">
    <property type="entry name" value="Barwin-like endoglucanases"/>
    <property type="match status" value="1"/>
</dbReference>
<keyword evidence="3" id="KW-0732">Signal</keyword>